<dbReference type="Proteomes" id="UP000718593">
    <property type="component" value="Unassembled WGS sequence"/>
</dbReference>
<proteinExistence type="predicted"/>
<accession>A0A930BRF9</accession>
<protein>
    <submittedName>
        <fullName evidence="1">DUF935 family protein</fullName>
    </submittedName>
</protein>
<sequence>MMKKGLWVTPTQFVSFGEIQRDRLVQQHVATRSRAIGGFGGLGLPNPDPILKAAGKDVSTYRDLLSHPRIGGNVRRRKAAVLGLERGLRRENSPEHVFTFVDDWLSDLDMDQLVRELLNAPLFGYQPAELMWTPVGRFIVPESVLGKPAEWFRYDRDNALRFMAQDAGTDGELCDPVRFVVARQDATYANPYGFPDLSMCFWAGTFLKGGLKFWVQFTEKYGSPWVIGKHPRGADDRETELLLDSLEAMVQDAVAAIPDDSSIEIKEATGKSASSDVYRSLLEYCRSDVNVALLGQDQTTEKDSNRASATAGAEVTEDIRDGDKGITLAALNRIIRLVVDVNFGESVAAPVYAMWEQEVIDKTQAERDQILSGAGVRFTPAYWQRTYNLEEGDIDTRVVPPSDNSGDPAGLDFAEGNNGEGDYADVATPVLARQAQPHVESWLGRISRLVADAPDLLTLQANLLAEFSDLDESALADVMGLAFTAAELAGRAELADEVDRG</sequence>
<gene>
    <name evidence="1" type="ORF">HXL68_06910</name>
</gene>
<evidence type="ECO:0000313" key="1">
    <source>
        <dbReference type="EMBL" id="MBF1164753.1"/>
    </source>
</evidence>
<dbReference type="InterPro" id="IPR009279">
    <property type="entry name" value="Portal_Mu"/>
</dbReference>
<name>A0A930BRF9_9RHOO</name>
<organism evidence="1 2">
    <name type="scientific">Dechloromonas agitata</name>
    <dbReference type="NCBI Taxonomy" id="73030"/>
    <lineage>
        <taxon>Bacteria</taxon>
        <taxon>Pseudomonadati</taxon>
        <taxon>Pseudomonadota</taxon>
        <taxon>Betaproteobacteria</taxon>
        <taxon>Rhodocyclales</taxon>
        <taxon>Azonexaceae</taxon>
        <taxon>Dechloromonas</taxon>
    </lineage>
</organism>
<comment type="caution">
    <text evidence="1">The sequence shown here is derived from an EMBL/GenBank/DDBJ whole genome shotgun (WGS) entry which is preliminary data.</text>
</comment>
<dbReference type="Pfam" id="PF06074">
    <property type="entry name" value="Portal_Mu"/>
    <property type="match status" value="1"/>
</dbReference>
<evidence type="ECO:0000313" key="2">
    <source>
        <dbReference type="Proteomes" id="UP000718593"/>
    </source>
</evidence>
<dbReference type="AlphaFoldDB" id="A0A930BRF9"/>
<dbReference type="EMBL" id="JABZMI010000107">
    <property type="protein sequence ID" value="MBF1164753.1"/>
    <property type="molecule type" value="Genomic_DNA"/>
</dbReference>
<reference evidence="1" key="1">
    <citation type="submission" date="2020-04" db="EMBL/GenBank/DDBJ databases">
        <title>Deep metagenomics examines the oral microbiome during advanced dental caries in children, revealing novel taxa and co-occurrences with host molecules.</title>
        <authorList>
            <person name="Baker J.L."/>
            <person name="Morton J.T."/>
            <person name="Dinis M."/>
            <person name="Alvarez R."/>
            <person name="Tran N.C."/>
            <person name="Knight R."/>
            <person name="Edlund A."/>
        </authorList>
    </citation>
    <scope>NUCLEOTIDE SEQUENCE</scope>
    <source>
        <strain evidence="1">JCVI_32_bin.24</strain>
    </source>
</reference>